<sequence length="163" mass="17393">MAIKILKSFCGCCDLKSGVLVLGVLGILGSLGTLFVAPVSYREACTRVKSLGETECAAAYTRMGGLVISSVITLVLTSLMIVGSQMESPLMLLPIIILKGVLILVTFVATWYLSIYAFVFSIGSFSFIIFAGNICGGIMLYVWLVICSRRVEIKNGSISSNCA</sequence>
<feature type="transmembrane region" description="Helical" evidence="1">
    <location>
        <begin position="20"/>
        <end position="39"/>
    </location>
</feature>
<evidence type="ECO:0000256" key="1">
    <source>
        <dbReference type="SAM" id="Phobius"/>
    </source>
</evidence>
<organism evidence="2 3">
    <name type="scientific">Cotesia congregata</name>
    <name type="common">Parasitoid wasp</name>
    <name type="synonym">Apanteles congregatus</name>
    <dbReference type="NCBI Taxonomy" id="51543"/>
    <lineage>
        <taxon>Eukaryota</taxon>
        <taxon>Metazoa</taxon>
        <taxon>Ecdysozoa</taxon>
        <taxon>Arthropoda</taxon>
        <taxon>Hexapoda</taxon>
        <taxon>Insecta</taxon>
        <taxon>Pterygota</taxon>
        <taxon>Neoptera</taxon>
        <taxon>Endopterygota</taxon>
        <taxon>Hymenoptera</taxon>
        <taxon>Apocrita</taxon>
        <taxon>Ichneumonoidea</taxon>
        <taxon>Braconidae</taxon>
        <taxon>Microgastrinae</taxon>
        <taxon>Cotesia</taxon>
    </lineage>
</organism>
<accession>A0A8J2E1R5</accession>
<keyword evidence="3" id="KW-1185">Reference proteome</keyword>
<keyword evidence="1" id="KW-1133">Transmembrane helix</keyword>
<evidence type="ECO:0000313" key="2">
    <source>
        <dbReference type="EMBL" id="CAG5074198.1"/>
    </source>
</evidence>
<proteinExistence type="predicted"/>
<feature type="transmembrane region" description="Helical" evidence="1">
    <location>
        <begin position="59"/>
        <end position="83"/>
    </location>
</feature>
<gene>
    <name evidence="2" type="ORF">HICCMSTLAB_LOCUS957</name>
</gene>
<keyword evidence="1" id="KW-0812">Transmembrane</keyword>
<feature type="transmembrane region" description="Helical" evidence="1">
    <location>
        <begin position="118"/>
        <end position="144"/>
    </location>
</feature>
<reference evidence="2" key="1">
    <citation type="submission" date="2021-04" db="EMBL/GenBank/DDBJ databases">
        <authorList>
            <person name="Chebbi M.A.C M."/>
        </authorList>
    </citation>
    <scope>NUCLEOTIDE SEQUENCE</scope>
</reference>
<dbReference type="OrthoDB" id="10358393at2759"/>
<name>A0A8J2E1R5_COTCN</name>
<feature type="transmembrane region" description="Helical" evidence="1">
    <location>
        <begin position="90"/>
        <end position="112"/>
    </location>
</feature>
<dbReference type="AlphaFoldDB" id="A0A8J2E1R5"/>
<evidence type="ECO:0000313" key="3">
    <source>
        <dbReference type="Proteomes" id="UP000786811"/>
    </source>
</evidence>
<dbReference type="Proteomes" id="UP000786811">
    <property type="component" value="Unassembled WGS sequence"/>
</dbReference>
<protein>
    <submittedName>
        <fullName evidence="2">Uncharacterized protein</fullName>
    </submittedName>
</protein>
<dbReference type="EMBL" id="CAJNRD030001114">
    <property type="protein sequence ID" value="CAG5074198.1"/>
    <property type="molecule type" value="Genomic_DNA"/>
</dbReference>
<keyword evidence="1" id="KW-0472">Membrane</keyword>
<comment type="caution">
    <text evidence="2">The sequence shown here is derived from an EMBL/GenBank/DDBJ whole genome shotgun (WGS) entry which is preliminary data.</text>
</comment>